<comment type="caution">
    <text evidence="2">The sequence shown here is derived from an EMBL/GenBank/DDBJ whole genome shotgun (WGS) entry which is preliminary data.</text>
</comment>
<gene>
    <name evidence="2" type="ORF">GOTRE_181_00060</name>
</gene>
<keyword evidence="3" id="KW-1185">Reference proteome</keyword>
<accession>A0ABQ0HLG5</accession>
<name>A0ABQ0HLG5_9ACTN</name>
<dbReference type="Proteomes" id="UP000004881">
    <property type="component" value="Unassembled WGS sequence"/>
</dbReference>
<reference evidence="2 3" key="1">
    <citation type="submission" date="2012-02" db="EMBL/GenBank/DDBJ databases">
        <title>Whole genome shotgun sequence of Gordonia terrae NBRC 100016.</title>
        <authorList>
            <person name="Takarada H."/>
            <person name="Hosoyama A."/>
            <person name="Tsuchikane K."/>
            <person name="Katsumata H."/>
            <person name="Yamazaki S."/>
            <person name="Fujita N."/>
        </authorList>
    </citation>
    <scope>NUCLEOTIDE SEQUENCE [LARGE SCALE GENOMIC DNA]</scope>
    <source>
        <strain evidence="2 3">NBRC 100016</strain>
    </source>
</reference>
<dbReference type="EMBL" id="BAFD01000129">
    <property type="protein sequence ID" value="GAB46726.1"/>
    <property type="molecule type" value="Genomic_DNA"/>
</dbReference>
<proteinExistence type="predicted"/>
<protein>
    <recommendedName>
        <fullName evidence="1">DUF732 domain-containing protein</fullName>
    </recommendedName>
</protein>
<sequence length="78" mass="8665">MRPARPGEDAFIDQRLRFDMQGVPTDRTRLLQIARGVCQSLSNGTGSNDIVRWLADDLGIREGQAGQLFIMIQETACS</sequence>
<dbReference type="InterPro" id="IPR007969">
    <property type="entry name" value="DUF732"/>
</dbReference>
<evidence type="ECO:0000313" key="2">
    <source>
        <dbReference type="EMBL" id="GAB46726.1"/>
    </source>
</evidence>
<evidence type="ECO:0000313" key="3">
    <source>
        <dbReference type="Proteomes" id="UP000004881"/>
    </source>
</evidence>
<evidence type="ECO:0000259" key="1">
    <source>
        <dbReference type="Pfam" id="PF05305"/>
    </source>
</evidence>
<organism evidence="2 3">
    <name type="scientific">Gordonia terrae NBRC 100016</name>
    <dbReference type="NCBI Taxonomy" id="1089454"/>
    <lineage>
        <taxon>Bacteria</taxon>
        <taxon>Bacillati</taxon>
        <taxon>Actinomycetota</taxon>
        <taxon>Actinomycetes</taxon>
        <taxon>Mycobacteriales</taxon>
        <taxon>Gordoniaceae</taxon>
        <taxon>Gordonia</taxon>
    </lineage>
</organism>
<feature type="domain" description="DUF732" evidence="1">
    <location>
        <begin position="9"/>
        <end position="70"/>
    </location>
</feature>
<dbReference type="Pfam" id="PF05305">
    <property type="entry name" value="DUF732"/>
    <property type="match status" value="1"/>
</dbReference>